<dbReference type="EMBL" id="KZ347617">
    <property type="protein sequence ID" value="PIO67406.1"/>
    <property type="molecule type" value="Genomic_DNA"/>
</dbReference>
<proteinExistence type="predicted"/>
<sequence length="172" mass="19320">MATAKQISVERTSSDNTESRQPVARLARSVFFIDATQEQENETDTMVHDKKRRRRRKTGAAHTLTQEDEAATQLGEQTATDPGPTPTPTPRTGNIRSTYGCTKKNSPRRAELTKLPRKAPSNNTLKKPPTVRTPATCVEPEHLPRAPKGHHVEELQEMEEILNEMTLPQTMR</sequence>
<feature type="compositionally biased region" description="Polar residues" evidence="1">
    <location>
        <begin position="94"/>
        <end position="104"/>
    </location>
</feature>
<keyword evidence="3" id="KW-1185">Reference proteome</keyword>
<feature type="compositionally biased region" description="Basic and acidic residues" evidence="1">
    <location>
        <begin position="139"/>
        <end position="149"/>
    </location>
</feature>
<feature type="compositionally biased region" description="Basic residues" evidence="1">
    <location>
        <begin position="49"/>
        <end position="59"/>
    </location>
</feature>
<protein>
    <submittedName>
        <fullName evidence="2">Uncharacterized protein</fullName>
    </submittedName>
</protein>
<dbReference type="AlphaFoldDB" id="A0A2G9UAZ3"/>
<name>A0A2G9UAZ3_TELCI</name>
<accession>A0A2G9UAZ3</accession>
<evidence type="ECO:0000256" key="1">
    <source>
        <dbReference type="SAM" id="MobiDB-lite"/>
    </source>
</evidence>
<gene>
    <name evidence="2" type="ORF">TELCIR_10846</name>
</gene>
<evidence type="ECO:0000313" key="3">
    <source>
        <dbReference type="Proteomes" id="UP000230423"/>
    </source>
</evidence>
<feature type="compositionally biased region" description="Polar residues" evidence="1">
    <location>
        <begin position="1"/>
        <end position="20"/>
    </location>
</feature>
<feature type="region of interest" description="Disordered" evidence="1">
    <location>
        <begin position="1"/>
        <end position="149"/>
    </location>
</feature>
<organism evidence="2 3">
    <name type="scientific">Teladorsagia circumcincta</name>
    <name type="common">Brown stomach worm</name>
    <name type="synonym">Ostertagia circumcincta</name>
    <dbReference type="NCBI Taxonomy" id="45464"/>
    <lineage>
        <taxon>Eukaryota</taxon>
        <taxon>Metazoa</taxon>
        <taxon>Ecdysozoa</taxon>
        <taxon>Nematoda</taxon>
        <taxon>Chromadorea</taxon>
        <taxon>Rhabditida</taxon>
        <taxon>Rhabditina</taxon>
        <taxon>Rhabditomorpha</taxon>
        <taxon>Strongyloidea</taxon>
        <taxon>Trichostrongylidae</taxon>
        <taxon>Teladorsagia</taxon>
    </lineage>
</organism>
<evidence type="ECO:0000313" key="2">
    <source>
        <dbReference type="EMBL" id="PIO67406.1"/>
    </source>
</evidence>
<reference evidence="2 3" key="1">
    <citation type="submission" date="2015-09" db="EMBL/GenBank/DDBJ databases">
        <title>Draft genome of the parasitic nematode Teladorsagia circumcincta isolate WARC Sus (inbred).</title>
        <authorList>
            <person name="Mitreva M."/>
        </authorList>
    </citation>
    <scope>NUCLEOTIDE SEQUENCE [LARGE SCALE GENOMIC DNA]</scope>
    <source>
        <strain evidence="2 3">S</strain>
    </source>
</reference>
<dbReference type="Proteomes" id="UP000230423">
    <property type="component" value="Unassembled WGS sequence"/>
</dbReference>